<sequence length="132" mass="13566">MLLKNITAVALGGAAGTFLRYGINLWTLPAGYPFGTLIVNISGSFLLGFLTAWLAAKPMPSWVTAGAGVGFCGGFTTMSTLASDTVLLSAADPYAPLFYLAVSIFGGLAAALIGIASGTFFTKYQAKRRAGS</sequence>
<protein>
    <recommendedName>
        <fullName evidence="10">Fluoride-specific ion channel FluC</fullName>
    </recommendedName>
</protein>
<evidence type="ECO:0000256" key="3">
    <source>
        <dbReference type="ARBA" id="ARBA00022692"/>
    </source>
</evidence>
<evidence type="ECO:0000313" key="12">
    <source>
        <dbReference type="Proteomes" id="UP000198778"/>
    </source>
</evidence>
<dbReference type="Proteomes" id="UP000198778">
    <property type="component" value="Unassembled WGS sequence"/>
</dbReference>
<feature type="transmembrane region" description="Helical" evidence="10">
    <location>
        <begin position="32"/>
        <end position="55"/>
    </location>
</feature>
<name>A0A1H0ISE7_9BACI</name>
<evidence type="ECO:0000256" key="9">
    <source>
        <dbReference type="ARBA" id="ARBA00049940"/>
    </source>
</evidence>
<dbReference type="PANTHER" id="PTHR28259">
    <property type="entry name" value="FLUORIDE EXPORT PROTEIN 1-RELATED"/>
    <property type="match status" value="1"/>
</dbReference>
<dbReference type="Pfam" id="PF02537">
    <property type="entry name" value="CRCB"/>
    <property type="match status" value="1"/>
</dbReference>
<dbReference type="HAMAP" id="MF_00454">
    <property type="entry name" value="FluC"/>
    <property type="match status" value="1"/>
</dbReference>
<keyword evidence="10" id="KW-0813">Transport</keyword>
<feature type="transmembrane region" description="Helical" evidence="10">
    <location>
        <begin position="62"/>
        <end position="82"/>
    </location>
</feature>
<evidence type="ECO:0000313" key="11">
    <source>
        <dbReference type="EMBL" id="SDO34272.1"/>
    </source>
</evidence>
<keyword evidence="2 10" id="KW-1003">Cell membrane</keyword>
<dbReference type="GO" id="GO:0140114">
    <property type="term" value="P:cellular detoxification of fluoride"/>
    <property type="evidence" value="ECO:0007669"/>
    <property type="project" value="UniProtKB-UniRule"/>
</dbReference>
<feature type="transmembrane region" description="Helical" evidence="10">
    <location>
        <begin position="97"/>
        <end position="121"/>
    </location>
</feature>
<keyword evidence="4 10" id="KW-1133">Transmembrane helix</keyword>
<accession>A0A1H0ISE7</accession>
<comment type="catalytic activity">
    <reaction evidence="8">
        <text>fluoride(in) = fluoride(out)</text>
        <dbReference type="Rhea" id="RHEA:76159"/>
        <dbReference type="ChEBI" id="CHEBI:17051"/>
    </reaction>
    <physiologicalReaction direction="left-to-right" evidence="8">
        <dbReference type="Rhea" id="RHEA:76160"/>
    </physiologicalReaction>
</comment>
<comment type="similarity">
    <text evidence="7 10">Belongs to the fluoride channel Fluc/FEX (TC 1.A.43) family.</text>
</comment>
<keyword evidence="3 10" id="KW-0812">Transmembrane</keyword>
<comment type="function">
    <text evidence="9 10">Fluoride-specific ion channel. Important for reducing fluoride concentration in the cell, thus reducing its toxicity.</text>
</comment>
<dbReference type="GO" id="GO:0005886">
    <property type="term" value="C:plasma membrane"/>
    <property type="evidence" value="ECO:0007669"/>
    <property type="project" value="UniProtKB-SubCell"/>
</dbReference>
<dbReference type="GO" id="GO:0046872">
    <property type="term" value="F:metal ion binding"/>
    <property type="evidence" value="ECO:0007669"/>
    <property type="project" value="UniProtKB-KW"/>
</dbReference>
<reference evidence="12" key="1">
    <citation type="submission" date="2016-10" db="EMBL/GenBank/DDBJ databases">
        <authorList>
            <person name="Varghese N."/>
            <person name="Submissions S."/>
        </authorList>
    </citation>
    <scope>NUCLEOTIDE SEQUENCE [LARGE SCALE GENOMIC DNA]</scope>
    <source>
        <strain evidence="12">CGMCC 1.10369</strain>
    </source>
</reference>
<keyword evidence="12" id="KW-1185">Reference proteome</keyword>
<dbReference type="PANTHER" id="PTHR28259:SF1">
    <property type="entry name" value="FLUORIDE EXPORT PROTEIN 1-RELATED"/>
    <property type="match status" value="1"/>
</dbReference>
<evidence type="ECO:0000256" key="7">
    <source>
        <dbReference type="ARBA" id="ARBA00035120"/>
    </source>
</evidence>
<gene>
    <name evidence="10" type="primary">fluC</name>
    <name evidence="10" type="synonym">crcB</name>
    <name evidence="11" type="ORF">SAMN04488053_11184</name>
</gene>
<dbReference type="OrthoDB" id="9815830at2"/>
<dbReference type="InterPro" id="IPR003691">
    <property type="entry name" value="FluC"/>
</dbReference>
<evidence type="ECO:0000256" key="5">
    <source>
        <dbReference type="ARBA" id="ARBA00023136"/>
    </source>
</evidence>
<keyword evidence="10" id="KW-0479">Metal-binding</keyword>
<feature type="binding site" evidence="10">
    <location>
        <position position="73"/>
    </location>
    <ligand>
        <name>Na(+)</name>
        <dbReference type="ChEBI" id="CHEBI:29101"/>
        <note>structural</note>
    </ligand>
</feature>
<dbReference type="AlphaFoldDB" id="A0A1H0ISE7"/>
<dbReference type="GO" id="GO:0062054">
    <property type="term" value="F:fluoride channel activity"/>
    <property type="evidence" value="ECO:0007669"/>
    <property type="project" value="UniProtKB-UniRule"/>
</dbReference>
<proteinExistence type="inferred from homology"/>
<evidence type="ECO:0000256" key="10">
    <source>
        <dbReference type="HAMAP-Rule" id="MF_00454"/>
    </source>
</evidence>
<evidence type="ECO:0000256" key="6">
    <source>
        <dbReference type="ARBA" id="ARBA00023303"/>
    </source>
</evidence>
<comment type="activity regulation">
    <text evidence="10">Na(+) is not transported, but it plays an essential structural role and its presence is essential for fluoride channel function.</text>
</comment>
<evidence type="ECO:0000256" key="4">
    <source>
        <dbReference type="ARBA" id="ARBA00022989"/>
    </source>
</evidence>
<comment type="subcellular location">
    <subcellularLocation>
        <location evidence="1 10">Cell membrane</location>
        <topology evidence="1 10">Multi-pass membrane protein</topology>
    </subcellularLocation>
</comment>
<keyword evidence="6 10" id="KW-0407">Ion channel</keyword>
<keyword evidence="10" id="KW-0915">Sodium</keyword>
<evidence type="ECO:0000256" key="8">
    <source>
        <dbReference type="ARBA" id="ARBA00035585"/>
    </source>
</evidence>
<feature type="binding site" evidence="10">
    <location>
        <position position="76"/>
    </location>
    <ligand>
        <name>Na(+)</name>
        <dbReference type="ChEBI" id="CHEBI:29101"/>
        <note>structural</note>
    </ligand>
</feature>
<keyword evidence="5 10" id="KW-0472">Membrane</keyword>
<evidence type="ECO:0000256" key="2">
    <source>
        <dbReference type="ARBA" id="ARBA00022475"/>
    </source>
</evidence>
<dbReference type="EMBL" id="FNIL01000011">
    <property type="protein sequence ID" value="SDO34272.1"/>
    <property type="molecule type" value="Genomic_DNA"/>
</dbReference>
<keyword evidence="10" id="KW-0406">Ion transport</keyword>
<evidence type="ECO:0000256" key="1">
    <source>
        <dbReference type="ARBA" id="ARBA00004651"/>
    </source>
</evidence>
<dbReference type="RefSeq" id="WP_090843692.1">
    <property type="nucleotide sequence ID" value="NZ_FNIL01000011.1"/>
</dbReference>
<organism evidence="11 12">
    <name type="scientific">Alkalicoccus daliensis</name>
    <dbReference type="NCBI Taxonomy" id="745820"/>
    <lineage>
        <taxon>Bacteria</taxon>
        <taxon>Bacillati</taxon>
        <taxon>Bacillota</taxon>
        <taxon>Bacilli</taxon>
        <taxon>Bacillales</taxon>
        <taxon>Bacillaceae</taxon>
        <taxon>Alkalicoccus</taxon>
    </lineage>
</organism>